<accession>A0A7V2AU76</accession>
<dbReference type="InterPro" id="IPR046336">
    <property type="entry name" value="Lon_prtase_N_sf"/>
</dbReference>
<sequence length="63" mass="6964">MSKAKSTKRETVDDIYPLVPLRDVVIFPTVATAILVGRQPSVNAVERAIERDKILLVVTQQSS</sequence>
<dbReference type="Gene3D" id="2.30.130.40">
    <property type="entry name" value="LON domain-like"/>
    <property type="match status" value="1"/>
</dbReference>
<gene>
    <name evidence="2" type="ORF">ENO08_02570</name>
</gene>
<protein>
    <recommendedName>
        <fullName evidence="1">Lon N-terminal domain-containing protein</fullName>
    </recommendedName>
</protein>
<comment type="caution">
    <text evidence="2">The sequence shown here is derived from an EMBL/GenBank/DDBJ whole genome shotgun (WGS) entry which is preliminary data.</text>
</comment>
<evidence type="ECO:0000313" key="2">
    <source>
        <dbReference type="EMBL" id="HER43329.1"/>
    </source>
</evidence>
<dbReference type="Pfam" id="PF02190">
    <property type="entry name" value="LON_substr_bdg"/>
    <property type="match status" value="1"/>
</dbReference>
<dbReference type="EMBL" id="DSEC01000182">
    <property type="protein sequence ID" value="HER43329.1"/>
    <property type="molecule type" value="Genomic_DNA"/>
</dbReference>
<reference evidence="2" key="1">
    <citation type="journal article" date="2020" name="mSystems">
        <title>Genome- and Community-Level Interaction Insights into Carbon Utilization and Element Cycling Functions of Hydrothermarchaeota in Hydrothermal Sediment.</title>
        <authorList>
            <person name="Zhou Z."/>
            <person name="Liu Y."/>
            <person name="Xu W."/>
            <person name="Pan J."/>
            <person name="Luo Z.H."/>
            <person name="Li M."/>
        </authorList>
    </citation>
    <scope>NUCLEOTIDE SEQUENCE [LARGE SCALE GENOMIC DNA]</scope>
    <source>
        <strain evidence="2">SpSt-1233</strain>
    </source>
</reference>
<feature type="domain" description="Lon N-terminal" evidence="1">
    <location>
        <begin position="16"/>
        <end position="63"/>
    </location>
</feature>
<dbReference type="Proteomes" id="UP000886069">
    <property type="component" value="Unassembled WGS sequence"/>
</dbReference>
<dbReference type="InterPro" id="IPR015947">
    <property type="entry name" value="PUA-like_sf"/>
</dbReference>
<proteinExistence type="predicted"/>
<evidence type="ECO:0000259" key="1">
    <source>
        <dbReference type="PROSITE" id="PS51787"/>
    </source>
</evidence>
<dbReference type="AlphaFoldDB" id="A0A7V2AU76"/>
<dbReference type="PROSITE" id="PS51787">
    <property type="entry name" value="LON_N"/>
    <property type="match status" value="1"/>
</dbReference>
<dbReference type="InterPro" id="IPR003111">
    <property type="entry name" value="Lon_prtase_N"/>
</dbReference>
<dbReference type="SUPFAM" id="SSF88697">
    <property type="entry name" value="PUA domain-like"/>
    <property type="match status" value="1"/>
</dbReference>
<name>A0A7V2AU76_UNCEI</name>
<organism evidence="2">
    <name type="scientific">Eiseniibacteriota bacterium</name>
    <dbReference type="NCBI Taxonomy" id="2212470"/>
    <lineage>
        <taxon>Bacteria</taxon>
        <taxon>Candidatus Eiseniibacteriota</taxon>
    </lineage>
</organism>
<feature type="non-terminal residue" evidence="2">
    <location>
        <position position="63"/>
    </location>
</feature>